<accession>A0A4Q0Q8E0</accession>
<dbReference type="AlphaFoldDB" id="A0A4Q0Q8E0"/>
<name>A0A4Q0Q8E0_9BRAD</name>
<dbReference type="Gene3D" id="2.40.128.380">
    <property type="entry name" value="T3SS negative regulator GrlR"/>
    <property type="match status" value="1"/>
</dbReference>
<evidence type="ECO:0008006" key="3">
    <source>
        <dbReference type="Google" id="ProtNLM"/>
    </source>
</evidence>
<dbReference type="Proteomes" id="UP000290174">
    <property type="component" value="Unassembled WGS sequence"/>
</dbReference>
<protein>
    <recommendedName>
        <fullName evidence="3">T3SS negative regulator,GrlR</fullName>
    </recommendedName>
</protein>
<organism evidence="1 2">
    <name type="scientific">Bradyrhizobium zhanjiangense</name>
    <dbReference type="NCBI Taxonomy" id="1325107"/>
    <lineage>
        <taxon>Bacteria</taxon>
        <taxon>Pseudomonadati</taxon>
        <taxon>Pseudomonadota</taxon>
        <taxon>Alphaproteobacteria</taxon>
        <taxon>Hyphomicrobiales</taxon>
        <taxon>Nitrobacteraceae</taxon>
        <taxon>Bradyrhizobium</taxon>
    </lineage>
</organism>
<gene>
    <name evidence="1" type="ORF">EAS61_36340</name>
</gene>
<dbReference type="EMBL" id="RKMK01000059">
    <property type="protein sequence ID" value="RXG85324.1"/>
    <property type="molecule type" value="Genomic_DNA"/>
</dbReference>
<evidence type="ECO:0000313" key="2">
    <source>
        <dbReference type="Proteomes" id="UP000290174"/>
    </source>
</evidence>
<sequence length="151" mass="16280">MARGSRKERAELIGVADRHKGDDWMSAGDGAEAGEEARVVNGLYIFDIEMRDGKRGQARGVVVLCDGRIMGGDSYFYYTGSYTYRNGKWRGDMIVNQHTEAVGKTLAFGGREVTCGFSGGYSAGGAEVEGMALVGKTTVTFTARLTLKEAM</sequence>
<proteinExistence type="predicted"/>
<dbReference type="InterPro" id="IPR043019">
    <property type="entry name" value="GrlR_sf"/>
</dbReference>
<comment type="caution">
    <text evidence="1">The sequence shown here is derived from an EMBL/GenBank/DDBJ whole genome shotgun (WGS) entry which is preliminary data.</text>
</comment>
<reference evidence="1 2" key="1">
    <citation type="submission" date="2018-11" db="EMBL/GenBank/DDBJ databases">
        <title>Bradyrhizobium sp. nov., isolated from effective nodules of peanut in China.</title>
        <authorList>
            <person name="Li Y."/>
        </authorList>
    </citation>
    <scope>NUCLEOTIDE SEQUENCE [LARGE SCALE GENOMIC DNA]</scope>
    <source>
        <strain evidence="1 2">CCBAU 51770</strain>
    </source>
</reference>
<evidence type="ECO:0000313" key="1">
    <source>
        <dbReference type="EMBL" id="RXG85324.1"/>
    </source>
</evidence>